<evidence type="ECO:0000256" key="16">
    <source>
        <dbReference type="ARBA" id="ARBA00023128"/>
    </source>
</evidence>
<dbReference type="CDD" id="cd24149">
    <property type="entry name" value="AGPR_N_ARG5_6_like"/>
    <property type="match status" value="1"/>
</dbReference>
<dbReference type="HAMAP" id="MF_00150">
    <property type="entry name" value="ArgC_type1"/>
    <property type="match status" value="1"/>
</dbReference>
<dbReference type="PIRSF" id="PIRSF036440">
    <property type="entry name" value="ARG5-6"/>
    <property type="match status" value="1"/>
</dbReference>
<evidence type="ECO:0000256" key="12">
    <source>
        <dbReference type="ARBA" id="ARBA00022840"/>
    </source>
</evidence>
<dbReference type="PANTHER" id="PTHR23342:SF0">
    <property type="entry name" value="N-ACETYLGLUTAMATE SYNTHASE, MITOCHONDRIAL"/>
    <property type="match status" value="1"/>
</dbReference>
<dbReference type="GO" id="GO:0051287">
    <property type="term" value="F:NAD binding"/>
    <property type="evidence" value="ECO:0007669"/>
    <property type="project" value="UniProtKB-UniRule"/>
</dbReference>
<dbReference type="GO" id="GO:0005524">
    <property type="term" value="F:ATP binding"/>
    <property type="evidence" value="ECO:0007669"/>
    <property type="project" value="UniProtKB-UniRule"/>
</dbReference>
<dbReference type="GO" id="GO:0005759">
    <property type="term" value="C:mitochondrial matrix"/>
    <property type="evidence" value="ECO:0007669"/>
    <property type="project" value="TreeGrafter"/>
</dbReference>
<evidence type="ECO:0000256" key="19">
    <source>
        <dbReference type="PIRNR" id="PIRNR036440"/>
    </source>
</evidence>
<comment type="subcellular location">
    <subcellularLocation>
        <location evidence="1 19">Mitochondrion</location>
    </subcellularLocation>
</comment>
<evidence type="ECO:0000256" key="11">
    <source>
        <dbReference type="ARBA" id="ARBA00022777"/>
    </source>
</evidence>
<evidence type="ECO:0000256" key="17">
    <source>
        <dbReference type="ARBA" id="ARBA00023268"/>
    </source>
</evidence>
<keyword evidence="15 19" id="KW-0560">Oxidoreductase</keyword>
<dbReference type="InterPro" id="IPR036291">
    <property type="entry name" value="NAD(P)-bd_dom_sf"/>
</dbReference>
<dbReference type="SUPFAM" id="SSF51735">
    <property type="entry name" value="NAD(P)-binding Rossmann-fold domains"/>
    <property type="match status" value="1"/>
</dbReference>
<dbReference type="PROSITE" id="PS51731">
    <property type="entry name" value="GNAT_NAGS"/>
    <property type="match status" value="1"/>
</dbReference>
<evidence type="ECO:0000256" key="2">
    <source>
        <dbReference type="ARBA" id="ARBA00004828"/>
    </source>
</evidence>
<keyword evidence="8 19" id="KW-0028">Amino-acid biosynthesis</keyword>
<dbReference type="EMBL" id="ML119676">
    <property type="protein sequence ID" value="RPA81852.1"/>
    <property type="molecule type" value="Genomic_DNA"/>
</dbReference>
<dbReference type="InterPro" id="IPR001048">
    <property type="entry name" value="Asp/Glu/Uridylate_kinase"/>
</dbReference>
<evidence type="ECO:0000256" key="14">
    <source>
        <dbReference type="ARBA" id="ARBA00022946"/>
    </source>
</evidence>
<dbReference type="PANTHER" id="PTHR23342">
    <property type="entry name" value="N-ACETYLGLUTAMATE SYNTHASE"/>
    <property type="match status" value="1"/>
</dbReference>
<dbReference type="OrthoDB" id="438291at2759"/>
<organism evidence="22 23">
    <name type="scientific">Ascobolus immersus RN42</name>
    <dbReference type="NCBI Taxonomy" id="1160509"/>
    <lineage>
        <taxon>Eukaryota</taxon>
        <taxon>Fungi</taxon>
        <taxon>Dikarya</taxon>
        <taxon>Ascomycota</taxon>
        <taxon>Pezizomycotina</taxon>
        <taxon>Pezizomycetes</taxon>
        <taxon>Pezizales</taxon>
        <taxon>Ascobolaceae</taxon>
        <taxon>Ascobolus</taxon>
    </lineage>
</organism>
<reference evidence="22 23" key="1">
    <citation type="journal article" date="2018" name="Nat. Ecol. Evol.">
        <title>Pezizomycetes genomes reveal the molecular basis of ectomycorrhizal truffle lifestyle.</title>
        <authorList>
            <person name="Murat C."/>
            <person name="Payen T."/>
            <person name="Noel B."/>
            <person name="Kuo A."/>
            <person name="Morin E."/>
            <person name="Chen J."/>
            <person name="Kohler A."/>
            <person name="Krizsan K."/>
            <person name="Balestrini R."/>
            <person name="Da Silva C."/>
            <person name="Montanini B."/>
            <person name="Hainaut M."/>
            <person name="Levati E."/>
            <person name="Barry K.W."/>
            <person name="Belfiori B."/>
            <person name="Cichocki N."/>
            <person name="Clum A."/>
            <person name="Dockter R.B."/>
            <person name="Fauchery L."/>
            <person name="Guy J."/>
            <person name="Iotti M."/>
            <person name="Le Tacon F."/>
            <person name="Lindquist E.A."/>
            <person name="Lipzen A."/>
            <person name="Malagnac F."/>
            <person name="Mello A."/>
            <person name="Molinier V."/>
            <person name="Miyauchi S."/>
            <person name="Poulain J."/>
            <person name="Riccioni C."/>
            <person name="Rubini A."/>
            <person name="Sitrit Y."/>
            <person name="Splivallo R."/>
            <person name="Traeger S."/>
            <person name="Wang M."/>
            <person name="Zifcakova L."/>
            <person name="Wipf D."/>
            <person name="Zambonelli A."/>
            <person name="Paolocci F."/>
            <person name="Nowrousian M."/>
            <person name="Ottonello S."/>
            <person name="Baldrian P."/>
            <person name="Spatafora J.W."/>
            <person name="Henrissat B."/>
            <person name="Nagy L.G."/>
            <person name="Aury J.M."/>
            <person name="Wincker P."/>
            <person name="Grigoriev I.V."/>
            <person name="Bonfante P."/>
            <person name="Martin F.M."/>
        </authorList>
    </citation>
    <scope>NUCLEOTIDE SEQUENCE [LARGE SCALE GENOMIC DNA]</scope>
    <source>
        <strain evidence="22 23">RN42</strain>
    </source>
</reference>
<dbReference type="Pfam" id="PF22698">
    <property type="entry name" value="Semialdhyde_dhC_1"/>
    <property type="match status" value="1"/>
</dbReference>
<dbReference type="InterPro" id="IPR000534">
    <property type="entry name" value="Semialdehyde_DH_NAD-bd"/>
</dbReference>
<dbReference type="STRING" id="1160509.A0A3N4I6Y9"/>
<evidence type="ECO:0000259" key="21">
    <source>
        <dbReference type="PROSITE" id="PS51731"/>
    </source>
</evidence>
<dbReference type="Pfam" id="PF00696">
    <property type="entry name" value="AA_kinase"/>
    <property type="match status" value="1"/>
</dbReference>
<dbReference type="EC" id="2.7.2.8" evidence="6"/>
<keyword evidence="13 19" id="KW-0521">NADP</keyword>
<feature type="active site" evidence="20">
    <location>
        <position position="631"/>
    </location>
</feature>
<name>A0A3N4I6Y9_ASCIM</name>
<dbReference type="Proteomes" id="UP000275078">
    <property type="component" value="Unassembled WGS sequence"/>
</dbReference>
<evidence type="ECO:0000256" key="3">
    <source>
        <dbReference type="ARBA" id="ARBA00004862"/>
    </source>
</evidence>
<evidence type="ECO:0000256" key="10">
    <source>
        <dbReference type="ARBA" id="ARBA00022741"/>
    </source>
</evidence>
<keyword evidence="14" id="KW-0809">Transit peptide</keyword>
<evidence type="ECO:0000256" key="9">
    <source>
        <dbReference type="ARBA" id="ARBA00022679"/>
    </source>
</evidence>
<evidence type="ECO:0000256" key="5">
    <source>
        <dbReference type="ARBA" id="ARBA00007239"/>
    </source>
</evidence>
<dbReference type="InterPro" id="IPR006855">
    <property type="entry name" value="Vertebrate-like_GNAT_dom"/>
</dbReference>
<feature type="domain" description="N-acetyltransferase" evidence="21">
    <location>
        <begin position="326"/>
        <end position="477"/>
    </location>
</feature>
<dbReference type="InterPro" id="IPR041734">
    <property type="entry name" value="NAGK-fArgBP"/>
</dbReference>
<dbReference type="Pfam" id="PF04768">
    <property type="entry name" value="NAT"/>
    <property type="match status" value="1"/>
</dbReference>
<dbReference type="FunFam" id="3.40.1160.10:FF:000046">
    <property type="entry name" value="N-acetylglutamate kinase / N-acetylglutamate synthase"/>
    <property type="match status" value="1"/>
</dbReference>
<evidence type="ECO:0000256" key="13">
    <source>
        <dbReference type="ARBA" id="ARBA00022857"/>
    </source>
</evidence>
<evidence type="ECO:0000256" key="1">
    <source>
        <dbReference type="ARBA" id="ARBA00004173"/>
    </source>
</evidence>
<keyword evidence="23" id="KW-1185">Reference proteome</keyword>
<dbReference type="CDD" id="cd04252">
    <property type="entry name" value="AAK_NAGK-fArgBP"/>
    <property type="match status" value="1"/>
</dbReference>
<evidence type="ECO:0000256" key="18">
    <source>
        <dbReference type="ARBA" id="ARBA00048141"/>
    </source>
</evidence>
<dbReference type="Gene3D" id="3.40.1160.10">
    <property type="entry name" value="Acetylglutamate kinase-like"/>
    <property type="match status" value="1"/>
</dbReference>
<keyword evidence="16 19" id="KW-0496">Mitochondrion</keyword>
<dbReference type="GO" id="GO:0003942">
    <property type="term" value="F:N-acetyl-gamma-glutamyl-phosphate reductase activity"/>
    <property type="evidence" value="ECO:0007669"/>
    <property type="project" value="UniProtKB-UniRule"/>
</dbReference>
<evidence type="ECO:0000256" key="6">
    <source>
        <dbReference type="ARBA" id="ARBA00013065"/>
    </source>
</evidence>
<sequence>MYSGWTKLARSRSRLTPLLAPVPRARVICHSRNVNTDAQSTRKTVVQLLNNIGSRREVQQYLSHFTSVSSQQFAVIKVGGAIISNELEKLSSGLAFLYHLGLFPVIVHGAGPQLNAQLQQAGITAEFHDGIRVTDGGTLSLARQLFLNENLKLAESLERLGVRTRPLTSGVFYAEYLDKSKYKYVGKVVKVDNRPISQAIDAGYLPILTSMAETQEGQLLNVNADIAAGELARTLKPLKIVYLNEKGGLVHGENKSIISTIDLEEEYDDLMSQWWVRHGTRLKLKEIKDLLDTLPDTTSVAIISTADLQKELFTDSGAGTLIRQGSRVTVVSDTATIKSQKLEQLLEGSSMLDKFGSASQYLEYLKETAFKLYVGSSGSTGAVIHSQNDLACIDFLSSGKTPWTVNDMENIFKLVRKDWGRFFWYSDIEDPNLPWFFEKAEGSIRLDSRVLFWCGLNSKEILSNLDNLQSYGLNKNSPLRSERCYSTVAGSANRPKTVGLIGARGYTGAELIKLIDGHPHLDLAYVSSRELVGKPLASYRKSLVTYSNLSPKDLLQIERTGSIDCWITALPNGVSGPFVNAIDEAALDGGKSSIVDLSADYRFDDNWVYGLPELQNRVQLKSARRIANPGCYATAAQVGIFPLRDYISGLPMVFGVSGYSGAGTKPSPKNDLGVLENNMIPYSLTGHIHEREISKRLGASISFTPHVASWFRGIQMTICIPLSKTFSSKELCELYQETYASDRLITVKGNEPPMVKDIANRHGIELGGFAFNSNPNRVIICVTIDNLLKGAATQCLQNVNLSLGYDEYLGIPE</sequence>
<protein>
    <recommendedName>
        <fullName evidence="6">acetylglutamate kinase</fullName>
        <ecNumber evidence="6">2.7.2.8</ecNumber>
    </recommendedName>
</protein>
<dbReference type="Gene3D" id="3.30.360.10">
    <property type="entry name" value="Dihydrodipicolinate Reductase, domain 2"/>
    <property type="match status" value="1"/>
</dbReference>
<comment type="pathway">
    <text evidence="2 19">Amino-acid biosynthesis; L-arginine biosynthesis; N(2)-acetyl-L-ornithine from L-glutamate: step 2/4.</text>
</comment>
<proteinExistence type="inferred from homology"/>
<evidence type="ECO:0000256" key="20">
    <source>
        <dbReference type="PROSITE-ProRule" id="PRU10010"/>
    </source>
</evidence>
<dbReference type="SMART" id="SM00859">
    <property type="entry name" value="Semialdhyde_dh"/>
    <property type="match status" value="1"/>
</dbReference>
<dbReference type="Gene3D" id="3.40.50.720">
    <property type="entry name" value="NAD(P)-binding Rossmann-like Domain"/>
    <property type="match status" value="1"/>
</dbReference>
<comment type="similarity">
    <text evidence="4 19">In the N-terminal section; belongs to the acetylglutamate kinase family.</text>
</comment>
<dbReference type="CDD" id="cd23936">
    <property type="entry name" value="AGPR_C_ARG5_6_like"/>
    <property type="match status" value="1"/>
</dbReference>
<dbReference type="InterPro" id="IPR004662">
    <property type="entry name" value="AcgluKinase_fam"/>
</dbReference>
<dbReference type="SUPFAM" id="SSF53633">
    <property type="entry name" value="Carbamate kinase-like"/>
    <property type="match status" value="1"/>
</dbReference>
<dbReference type="InterPro" id="IPR000706">
    <property type="entry name" value="AGPR_type-1"/>
</dbReference>
<evidence type="ECO:0000313" key="22">
    <source>
        <dbReference type="EMBL" id="RPA81852.1"/>
    </source>
</evidence>
<keyword evidence="12 19" id="KW-0067">ATP-binding</keyword>
<dbReference type="GO" id="GO:0070401">
    <property type="term" value="F:NADP+ binding"/>
    <property type="evidence" value="ECO:0007669"/>
    <property type="project" value="InterPro"/>
</dbReference>
<comment type="pathway">
    <text evidence="3 19">Amino-acid biosynthesis; L-arginine biosynthesis; N(2)-acetyl-L-ornithine from L-glutamate: step 3/4.</text>
</comment>
<evidence type="ECO:0000313" key="23">
    <source>
        <dbReference type="Proteomes" id="UP000275078"/>
    </source>
</evidence>
<dbReference type="InterPro" id="IPR058924">
    <property type="entry name" value="AGPR_dimerisation_dom"/>
</dbReference>
<keyword evidence="17 19" id="KW-0511">Multifunctional enzyme</keyword>
<evidence type="ECO:0000256" key="15">
    <source>
        <dbReference type="ARBA" id="ARBA00023002"/>
    </source>
</evidence>
<dbReference type="NCBIfam" id="TIGR00761">
    <property type="entry name" value="argB"/>
    <property type="match status" value="1"/>
</dbReference>
<dbReference type="InterPro" id="IPR011241">
    <property type="entry name" value="NAGK/NAGSA"/>
</dbReference>
<dbReference type="AlphaFoldDB" id="A0A3N4I6Y9"/>
<keyword evidence="7 19" id="KW-0055">Arginine biosynthesis</keyword>
<keyword evidence="11 19" id="KW-0418">Kinase</keyword>
<evidence type="ECO:0000256" key="4">
    <source>
        <dbReference type="ARBA" id="ARBA00006830"/>
    </source>
</evidence>
<dbReference type="GO" id="GO:0006526">
    <property type="term" value="P:L-arginine biosynthetic process"/>
    <property type="evidence" value="ECO:0007669"/>
    <property type="project" value="UniProtKB-UniRule"/>
</dbReference>
<dbReference type="PROSITE" id="PS01224">
    <property type="entry name" value="ARGC"/>
    <property type="match status" value="1"/>
</dbReference>
<comment type="similarity">
    <text evidence="5 19">In the C-terminal section; belongs to the NAGSA dehydrogenase family.</text>
</comment>
<dbReference type="UniPathway" id="UPA00068">
    <property type="reaction ID" value="UER00107"/>
</dbReference>
<dbReference type="Gene3D" id="3.40.630.30">
    <property type="match status" value="1"/>
</dbReference>
<comment type="catalytic activity">
    <reaction evidence="18">
        <text>N-acetyl-L-glutamate + ATP = N-acetyl-L-glutamyl 5-phosphate + ADP</text>
        <dbReference type="Rhea" id="RHEA:14629"/>
        <dbReference type="ChEBI" id="CHEBI:30616"/>
        <dbReference type="ChEBI" id="CHEBI:44337"/>
        <dbReference type="ChEBI" id="CHEBI:57936"/>
        <dbReference type="ChEBI" id="CHEBI:456216"/>
        <dbReference type="EC" id="2.7.2.8"/>
    </reaction>
</comment>
<dbReference type="InterPro" id="IPR036393">
    <property type="entry name" value="AceGlu_kinase-like_sf"/>
</dbReference>
<dbReference type="SUPFAM" id="SSF55347">
    <property type="entry name" value="Glyceraldehyde-3-phosphate dehydrogenase-like, C-terminal domain"/>
    <property type="match status" value="1"/>
</dbReference>
<evidence type="ECO:0000256" key="8">
    <source>
        <dbReference type="ARBA" id="ARBA00022605"/>
    </source>
</evidence>
<dbReference type="Pfam" id="PF01118">
    <property type="entry name" value="Semialdhyde_dh"/>
    <property type="match status" value="1"/>
</dbReference>
<accession>A0A3N4I6Y9</accession>
<dbReference type="GO" id="GO:0003991">
    <property type="term" value="F:acetylglutamate kinase activity"/>
    <property type="evidence" value="ECO:0007669"/>
    <property type="project" value="UniProtKB-EC"/>
</dbReference>
<keyword evidence="9 19" id="KW-0808">Transferase</keyword>
<dbReference type="InterPro" id="IPR023013">
    <property type="entry name" value="AGPR_AS"/>
</dbReference>
<gene>
    <name evidence="22" type="ORF">BJ508DRAFT_208866</name>
</gene>
<evidence type="ECO:0000256" key="7">
    <source>
        <dbReference type="ARBA" id="ARBA00022571"/>
    </source>
</evidence>
<dbReference type="NCBIfam" id="TIGR01850">
    <property type="entry name" value="argC"/>
    <property type="match status" value="1"/>
</dbReference>
<keyword evidence="10 19" id="KW-0547">Nucleotide-binding</keyword>